<keyword evidence="2" id="KW-0812">Transmembrane</keyword>
<feature type="region of interest" description="Disordered" evidence="1">
    <location>
        <begin position="1"/>
        <end position="70"/>
    </location>
</feature>
<comment type="caution">
    <text evidence="3">The sequence shown here is derived from an EMBL/GenBank/DDBJ whole genome shotgun (WGS) entry which is preliminary data.</text>
</comment>
<keyword evidence="4" id="KW-1185">Reference proteome</keyword>
<evidence type="ECO:0000313" key="4">
    <source>
        <dbReference type="Proteomes" id="UP001208570"/>
    </source>
</evidence>
<dbReference type="Proteomes" id="UP001208570">
    <property type="component" value="Unassembled WGS sequence"/>
</dbReference>
<dbReference type="AlphaFoldDB" id="A0AAD9IWM7"/>
<proteinExistence type="predicted"/>
<name>A0AAD9IWM7_9ANNE</name>
<accession>A0AAD9IWM7</accession>
<keyword evidence="2" id="KW-1133">Transmembrane helix</keyword>
<feature type="transmembrane region" description="Helical" evidence="2">
    <location>
        <begin position="177"/>
        <end position="199"/>
    </location>
</feature>
<evidence type="ECO:0000256" key="1">
    <source>
        <dbReference type="SAM" id="MobiDB-lite"/>
    </source>
</evidence>
<keyword evidence="2" id="KW-0472">Membrane</keyword>
<evidence type="ECO:0000256" key="2">
    <source>
        <dbReference type="SAM" id="Phobius"/>
    </source>
</evidence>
<gene>
    <name evidence="3" type="ORF">LSH36_970g00080</name>
</gene>
<organism evidence="3 4">
    <name type="scientific">Paralvinella palmiformis</name>
    <dbReference type="NCBI Taxonomy" id="53620"/>
    <lineage>
        <taxon>Eukaryota</taxon>
        <taxon>Metazoa</taxon>
        <taxon>Spiralia</taxon>
        <taxon>Lophotrochozoa</taxon>
        <taxon>Annelida</taxon>
        <taxon>Polychaeta</taxon>
        <taxon>Sedentaria</taxon>
        <taxon>Canalipalpata</taxon>
        <taxon>Terebellida</taxon>
        <taxon>Terebelliformia</taxon>
        <taxon>Alvinellidae</taxon>
        <taxon>Paralvinella</taxon>
    </lineage>
</organism>
<sequence length="218" mass="24352">MTEVTKEQIYEQVEGSSHPSRPVPNTDDYEILPGKSDAEYTTLQHPRRVSRENSALPPVPVEKSDGTLQRRNGSQTVFERNLHPSTIAAAVSEEYKCYNGRLSVTFGVINMLLVTTSIILSFLKQNGASIWVENVWPGTFLFIMYPALFCGIFIFVAAGFSIASGKSKTRYLIITHLVLGIIGTAFCLTFLGFSIGSFVHELAEWNDSFYRGDKARRE</sequence>
<reference evidence="3" key="1">
    <citation type="journal article" date="2023" name="Mol. Biol. Evol.">
        <title>Third-Generation Sequencing Reveals the Adaptive Role of the Epigenome in Three Deep-Sea Polychaetes.</title>
        <authorList>
            <person name="Perez M."/>
            <person name="Aroh O."/>
            <person name="Sun Y."/>
            <person name="Lan Y."/>
            <person name="Juniper S.K."/>
            <person name="Young C.R."/>
            <person name="Angers B."/>
            <person name="Qian P.Y."/>
        </authorList>
    </citation>
    <scope>NUCLEOTIDE SEQUENCE</scope>
    <source>
        <strain evidence="3">P08H-3</strain>
    </source>
</reference>
<dbReference type="EMBL" id="JAODUP010000970">
    <property type="protein sequence ID" value="KAK2142321.1"/>
    <property type="molecule type" value="Genomic_DNA"/>
</dbReference>
<feature type="transmembrane region" description="Helical" evidence="2">
    <location>
        <begin position="143"/>
        <end position="165"/>
    </location>
</feature>
<evidence type="ECO:0000313" key="3">
    <source>
        <dbReference type="EMBL" id="KAK2142321.1"/>
    </source>
</evidence>
<protein>
    <submittedName>
        <fullName evidence="3">Uncharacterized protein</fullName>
    </submittedName>
</protein>
<feature type="transmembrane region" description="Helical" evidence="2">
    <location>
        <begin position="102"/>
        <end position="123"/>
    </location>
</feature>